<comment type="caution">
    <text evidence="1">The sequence shown here is derived from an EMBL/GenBank/DDBJ whole genome shotgun (WGS) entry which is preliminary data.</text>
</comment>
<dbReference type="EMBL" id="JAEUBG010004989">
    <property type="protein sequence ID" value="KAH3679247.1"/>
    <property type="molecule type" value="Genomic_DNA"/>
</dbReference>
<evidence type="ECO:0000313" key="2">
    <source>
        <dbReference type="Proteomes" id="UP000774326"/>
    </source>
</evidence>
<evidence type="ECO:0000313" key="1">
    <source>
        <dbReference type="EMBL" id="KAH3679247.1"/>
    </source>
</evidence>
<name>A0A9P8PVM3_WICPI</name>
<reference evidence="1" key="1">
    <citation type="journal article" date="2021" name="Open Biol.">
        <title>Shared evolutionary footprints suggest mitochondrial oxidative damage underlies multiple complex I losses in fungi.</title>
        <authorList>
            <person name="Schikora-Tamarit M.A."/>
            <person name="Marcet-Houben M."/>
            <person name="Nosek J."/>
            <person name="Gabaldon T."/>
        </authorList>
    </citation>
    <scope>NUCLEOTIDE SEQUENCE</scope>
    <source>
        <strain evidence="1">CBS2887</strain>
    </source>
</reference>
<dbReference type="AlphaFoldDB" id="A0A9P8PVM3"/>
<protein>
    <submittedName>
        <fullName evidence="1">Uncharacterized protein</fullName>
    </submittedName>
</protein>
<reference evidence="1" key="2">
    <citation type="submission" date="2021-01" db="EMBL/GenBank/DDBJ databases">
        <authorList>
            <person name="Schikora-Tamarit M.A."/>
        </authorList>
    </citation>
    <scope>NUCLEOTIDE SEQUENCE</scope>
    <source>
        <strain evidence="1">CBS2887</strain>
    </source>
</reference>
<gene>
    <name evidence="1" type="ORF">WICPIJ_008655</name>
</gene>
<accession>A0A9P8PVM3</accession>
<dbReference type="Proteomes" id="UP000774326">
    <property type="component" value="Unassembled WGS sequence"/>
</dbReference>
<organism evidence="1 2">
    <name type="scientific">Wickerhamomyces pijperi</name>
    <name type="common">Yeast</name>
    <name type="synonym">Pichia pijperi</name>
    <dbReference type="NCBI Taxonomy" id="599730"/>
    <lineage>
        <taxon>Eukaryota</taxon>
        <taxon>Fungi</taxon>
        <taxon>Dikarya</taxon>
        <taxon>Ascomycota</taxon>
        <taxon>Saccharomycotina</taxon>
        <taxon>Saccharomycetes</taxon>
        <taxon>Phaffomycetales</taxon>
        <taxon>Wickerhamomycetaceae</taxon>
        <taxon>Wickerhamomyces</taxon>
    </lineage>
</organism>
<proteinExistence type="predicted"/>
<feature type="non-terminal residue" evidence="1">
    <location>
        <position position="1"/>
    </location>
</feature>
<sequence length="69" mass="8169">KQLDLAKSITEEFIKVHRLVPSLKVFLVNMESFPYAVQFQFGSFMRFLDQNYDISLTYKLDEISESEDE</sequence>
<keyword evidence="2" id="KW-1185">Reference proteome</keyword>
<dbReference type="OrthoDB" id="3989964at2759"/>